<protein>
    <submittedName>
        <fullName evidence="2">Uncharacterized protein</fullName>
    </submittedName>
</protein>
<evidence type="ECO:0000256" key="1">
    <source>
        <dbReference type="SAM" id="MobiDB-lite"/>
    </source>
</evidence>
<dbReference type="AlphaFoldDB" id="A0A4S4D242"/>
<proteinExistence type="predicted"/>
<dbReference type="Proteomes" id="UP000306102">
    <property type="component" value="Unassembled WGS sequence"/>
</dbReference>
<name>A0A4S4D242_CAMSN</name>
<feature type="region of interest" description="Disordered" evidence="1">
    <location>
        <begin position="116"/>
        <end position="155"/>
    </location>
</feature>
<organism evidence="2 3">
    <name type="scientific">Camellia sinensis var. sinensis</name>
    <name type="common">China tea</name>
    <dbReference type="NCBI Taxonomy" id="542762"/>
    <lineage>
        <taxon>Eukaryota</taxon>
        <taxon>Viridiplantae</taxon>
        <taxon>Streptophyta</taxon>
        <taxon>Embryophyta</taxon>
        <taxon>Tracheophyta</taxon>
        <taxon>Spermatophyta</taxon>
        <taxon>Magnoliopsida</taxon>
        <taxon>eudicotyledons</taxon>
        <taxon>Gunneridae</taxon>
        <taxon>Pentapetalae</taxon>
        <taxon>asterids</taxon>
        <taxon>Ericales</taxon>
        <taxon>Theaceae</taxon>
        <taxon>Camellia</taxon>
    </lineage>
</organism>
<evidence type="ECO:0000313" key="2">
    <source>
        <dbReference type="EMBL" id="THF96322.1"/>
    </source>
</evidence>
<evidence type="ECO:0000313" key="3">
    <source>
        <dbReference type="Proteomes" id="UP000306102"/>
    </source>
</evidence>
<sequence length="243" mass="26519">MPSYRVIHSSALAIDVTSAPCSTWVSRDDHATGWYPAELHLARPIVLPSSRSEGYYQGPPVMAPPQYTAPPPPRSQPGFLERCSTPSSPLLSSSLSPLANSVTAFLCIGHRRKPMLKKKNTHNTKMSNFKSDNPDPDPAKGTPATEKSEPEKSSLDQVDQALHLCVAVVSAQEGLHLCVAVVSPQEGLLYVIVGQTHMYSFLPNGWTLEIPQNASLSKWNTLMRIGDHCGSSISKEMRNNPLH</sequence>
<feature type="compositionally biased region" description="Pro residues" evidence="1">
    <location>
        <begin position="61"/>
        <end position="75"/>
    </location>
</feature>
<accession>A0A4S4D242</accession>
<gene>
    <name evidence="2" type="ORF">TEA_015355</name>
</gene>
<reference evidence="2 3" key="1">
    <citation type="journal article" date="2018" name="Proc. Natl. Acad. Sci. U.S.A.">
        <title>Draft genome sequence of Camellia sinensis var. sinensis provides insights into the evolution of the tea genome and tea quality.</title>
        <authorList>
            <person name="Wei C."/>
            <person name="Yang H."/>
            <person name="Wang S."/>
            <person name="Zhao J."/>
            <person name="Liu C."/>
            <person name="Gao L."/>
            <person name="Xia E."/>
            <person name="Lu Y."/>
            <person name="Tai Y."/>
            <person name="She G."/>
            <person name="Sun J."/>
            <person name="Cao H."/>
            <person name="Tong W."/>
            <person name="Gao Q."/>
            <person name="Li Y."/>
            <person name="Deng W."/>
            <person name="Jiang X."/>
            <person name="Wang W."/>
            <person name="Chen Q."/>
            <person name="Zhang S."/>
            <person name="Li H."/>
            <person name="Wu J."/>
            <person name="Wang P."/>
            <person name="Li P."/>
            <person name="Shi C."/>
            <person name="Zheng F."/>
            <person name="Jian J."/>
            <person name="Huang B."/>
            <person name="Shan D."/>
            <person name="Shi M."/>
            <person name="Fang C."/>
            <person name="Yue Y."/>
            <person name="Li F."/>
            <person name="Li D."/>
            <person name="Wei S."/>
            <person name="Han B."/>
            <person name="Jiang C."/>
            <person name="Yin Y."/>
            <person name="Xia T."/>
            <person name="Zhang Z."/>
            <person name="Bennetzen J.L."/>
            <person name="Zhao S."/>
            <person name="Wan X."/>
        </authorList>
    </citation>
    <scope>NUCLEOTIDE SEQUENCE [LARGE SCALE GENOMIC DNA]</scope>
    <source>
        <strain evidence="3">cv. Shuchazao</strain>
        <tissue evidence="2">Leaf</tissue>
    </source>
</reference>
<dbReference type="EMBL" id="SDRB02012955">
    <property type="protein sequence ID" value="THF96322.1"/>
    <property type="molecule type" value="Genomic_DNA"/>
</dbReference>
<comment type="caution">
    <text evidence="2">The sequence shown here is derived from an EMBL/GenBank/DDBJ whole genome shotgun (WGS) entry which is preliminary data.</text>
</comment>
<feature type="region of interest" description="Disordered" evidence="1">
    <location>
        <begin position="57"/>
        <end position="85"/>
    </location>
</feature>
<keyword evidence="3" id="KW-1185">Reference proteome</keyword>